<reference evidence="4" key="1">
    <citation type="submission" date="2010-07" db="EMBL/GenBank/DDBJ databases">
        <title>The genome sequence of Gaeumannomyces graminis var. tritici strain R3-111a-1.</title>
        <authorList>
            <consortium name="The Broad Institute Genome Sequencing Platform"/>
            <person name="Ma L.-J."/>
            <person name="Dead R."/>
            <person name="Young S."/>
            <person name="Zeng Q."/>
            <person name="Koehrsen M."/>
            <person name="Alvarado L."/>
            <person name="Berlin A."/>
            <person name="Chapman S.B."/>
            <person name="Chen Z."/>
            <person name="Freedman E."/>
            <person name="Gellesch M."/>
            <person name="Goldberg J."/>
            <person name="Griggs A."/>
            <person name="Gujja S."/>
            <person name="Heilman E.R."/>
            <person name="Heiman D."/>
            <person name="Hepburn T."/>
            <person name="Howarth C."/>
            <person name="Jen D."/>
            <person name="Larson L."/>
            <person name="Mehta T."/>
            <person name="Neiman D."/>
            <person name="Pearson M."/>
            <person name="Roberts A."/>
            <person name="Saif S."/>
            <person name="Shea T."/>
            <person name="Shenoy N."/>
            <person name="Sisk P."/>
            <person name="Stolte C."/>
            <person name="Sykes S."/>
            <person name="Walk T."/>
            <person name="White J."/>
            <person name="Yandava C."/>
            <person name="Haas B."/>
            <person name="Nusbaum C."/>
            <person name="Birren B."/>
        </authorList>
    </citation>
    <scope>NUCLEOTIDE SEQUENCE [LARGE SCALE GENOMIC DNA]</scope>
    <source>
        <strain evidence="4">R3-111a-1</strain>
    </source>
</reference>
<evidence type="ECO:0000256" key="1">
    <source>
        <dbReference type="SAM" id="MobiDB-lite"/>
    </source>
</evidence>
<feature type="compositionally biased region" description="Basic residues" evidence="1">
    <location>
        <begin position="1"/>
        <end position="16"/>
    </location>
</feature>
<accession>J8U0Q0</accession>
<reference evidence="2" key="2">
    <citation type="submission" date="2010-07" db="EMBL/GenBank/DDBJ databases">
        <authorList>
            <consortium name="The Broad Institute Genome Sequencing Platform"/>
            <consortium name="Broad Institute Genome Sequencing Center for Infectious Disease"/>
            <person name="Ma L.-J."/>
            <person name="Dead R."/>
            <person name="Young S."/>
            <person name="Zeng Q."/>
            <person name="Koehrsen M."/>
            <person name="Alvarado L."/>
            <person name="Berlin A."/>
            <person name="Chapman S.B."/>
            <person name="Chen Z."/>
            <person name="Freedman E."/>
            <person name="Gellesch M."/>
            <person name="Goldberg J."/>
            <person name="Griggs A."/>
            <person name="Gujja S."/>
            <person name="Heilman E.R."/>
            <person name="Heiman D."/>
            <person name="Hepburn T."/>
            <person name="Howarth C."/>
            <person name="Jen D."/>
            <person name="Larson L."/>
            <person name="Mehta T."/>
            <person name="Neiman D."/>
            <person name="Pearson M."/>
            <person name="Roberts A."/>
            <person name="Saif S."/>
            <person name="Shea T."/>
            <person name="Shenoy N."/>
            <person name="Sisk P."/>
            <person name="Stolte C."/>
            <person name="Sykes S."/>
            <person name="Walk T."/>
            <person name="White J."/>
            <person name="Yandava C."/>
            <person name="Haas B."/>
            <person name="Nusbaum C."/>
            <person name="Birren B."/>
        </authorList>
    </citation>
    <scope>NUCLEOTIDE SEQUENCE</scope>
    <source>
        <strain evidence="2">R3-111a-1</strain>
    </source>
</reference>
<dbReference type="VEuPathDB" id="FungiDB:GGTG_13838"/>
<name>J8U0Q0_GAET3</name>
<feature type="region of interest" description="Disordered" evidence="1">
    <location>
        <begin position="1"/>
        <end position="46"/>
    </location>
</feature>
<dbReference type="STRING" id="644352.J8U0Q0"/>
<evidence type="ECO:0000313" key="4">
    <source>
        <dbReference type="Proteomes" id="UP000006039"/>
    </source>
</evidence>
<dbReference type="AlphaFoldDB" id="J8U0Q0"/>
<dbReference type="Proteomes" id="UP000006039">
    <property type="component" value="Unassembled WGS sequence"/>
</dbReference>
<gene>
    <name evidence="3" type="primary">20354296</name>
    <name evidence="2" type="ORF">GGTG_13838</name>
</gene>
<reference evidence="2" key="3">
    <citation type="submission" date="2010-09" db="EMBL/GenBank/DDBJ databases">
        <title>Annotation of Gaeumannomyces graminis var. tritici R3-111a-1.</title>
        <authorList>
            <consortium name="The Broad Institute Genome Sequencing Platform"/>
            <person name="Ma L.-J."/>
            <person name="Dead R."/>
            <person name="Young S.K."/>
            <person name="Zeng Q."/>
            <person name="Gargeya S."/>
            <person name="Fitzgerald M."/>
            <person name="Haas B."/>
            <person name="Abouelleil A."/>
            <person name="Alvarado L."/>
            <person name="Arachchi H.M."/>
            <person name="Berlin A."/>
            <person name="Brown A."/>
            <person name="Chapman S.B."/>
            <person name="Chen Z."/>
            <person name="Dunbar C."/>
            <person name="Freedman E."/>
            <person name="Gearin G."/>
            <person name="Gellesch M."/>
            <person name="Goldberg J."/>
            <person name="Griggs A."/>
            <person name="Gujja S."/>
            <person name="Heiman D."/>
            <person name="Howarth C."/>
            <person name="Larson L."/>
            <person name="Lui A."/>
            <person name="MacDonald P.J.P."/>
            <person name="Mehta T."/>
            <person name="Montmayeur A."/>
            <person name="Murphy C."/>
            <person name="Neiman D."/>
            <person name="Pearson M."/>
            <person name="Priest M."/>
            <person name="Roberts A."/>
            <person name="Saif S."/>
            <person name="Shea T."/>
            <person name="Shenoy N."/>
            <person name="Sisk P."/>
            <person name="Stolte C."/>
            <person name="Sykes S."/>
            <person name="Yandava C."/>
            <person name="Wortman J."/>
            <person name="Nusbaum C."/>
            <person name="Birren B."/>
        </authorList>
    </citation>
    <scope>NUCLEOTIDE SEQUENCE</scope>
    <source>
        <strain evidence="2">R3-111a-1</strain>
    </source>
</reference>
<sequence>SILLKARAKPPGKKRGALNARAKPPGKKKGRGRWQPAGHGPSGDMPANYQYCGQSITAKLKNKINPGNYRKGLSKLKKGICDFVPLTITPDATSNTLERAVKLPKQNTKKAPQIPDDFENLFVKKLQKINDALKAQSKRARLI</sequence>
<reference evidence="3" key="4">
    <citation type="journal article" date="2015" name="G3 (Bethesda)">
        <title>Genome sequences of three phytopathogenic species of the Magnaporthaceae family of fungi.</title>
        <authorList>
            <person name="Okagaki L.H."/>
            <person name="Nunes C.C."/>
            <person name="Sailsbery J."/>
            <person name="Clay B."/>
            <person name="Brown D."/>
            <person name="John T."/>
            <person name="Oh Y."/>
            <person name="Young N."/>
            <person name="Fitzgerald M."/>
            <person name="Haas B.J."/>
            <person name="Zeng Q."/>
            <person name="Young S."/>
            <person name="Adiconis X."/>
            <person name="Fan L."/>
            <person name="Levin J.Z."/>
            <person name="Mitchell T.K."/>
            <person name="Okubara P.A."/>
            <person name="Farman M.L."/>
            <person name="Kohn L.M."/>
            <person name="Birren B."/>
            <person name="Ma L.-J."/>
            <person name="Dean R.A."/>
        </authorList>
    </citation>
    <scope>NUCLEOTIDE SEQUENCE</scope>
    <source>
        <strain evidence="3">R3-111a-1</strain>
    </source>
</reference>
<protein>
    <submittedName>
        <fullName evidence="2 3">Uncharacterized protein</fullName>
    </submittedName>
</protein>
<dbReference type="EnsemblFungi" id="EJT68587">
    <property type="protein sequence ID" value="EJT68587"/>
    <property type="gene ID" value="GGTG_13838"/>
</dbReference>
<dbReference type="GeneID" id="20354296"/>
<dbReference type="EMBL" id="GL385456">
    <property type="protein sequence ID" value="EJT68587.1"/>
    <property type="molecule type" value="Genomic_DNA"/>
</dbReference>
<reference evidence="3" key="5">
    <citation type="submission" date="2018-04" db="UniProtKB">
        <authorList>
            <consortium name="EnsemblFungi"/>
        </authorList>
    </citation>
    <scope>IDENTIFICATION</scope>
    <source>
        <strain evidence="3">R3-111a-1</strain>
    </source>
</reference>
<evidence type="ECO:0000313" key="3">
    <source>
        <dbReference type="EnsemblFungi" id="EJT68587"/>
    </source>
</evidence>
<dbReference type="RefSeq" id="XP_009230024.1">
    <property type="nucleotide sequence ID" value="XM_009231760.1"/>
</dbReference>
<proteinExistence type="predicted"/>
<keyword evidence="4" id="KW-1185">Reference proteome</keyword>
<feature type="non-terminal residue" evidence="2">
    <location>
        <position position="143"/>
    </location>
</feature>
<organism evidence="2">
    <name type="scientific">Gaeumannomyces tritici (strain R3-111a-1)</name>
    <name type="common">Wheat and barley take-all root rot fungus</name>
    <name type="synonym">Gaeumannomyces graminis var. tritici</name>
    <dbReference type="NCBI Taxonomy" id="644352"/>
    <lineage>
        <taxon>Eukaryota</taxon>
        <taxon>Fungi</taxon>
        <taxon>Dikarya</taxon>
        <taxon>Ascomycota</taxon>
        <taxon>Pezizomycotina</taxon>
        <taxon>Sordariomycetes</taxon>
        <taxon>Sordariomycetidae</taxon>
        <taxon>Magnaporthales</taxon>
        <taxon>Magnaporthaceae</taxon>
        <taxon>Gaeumannomyces</taxon>
    </lineage>
</organism>
<evidence type="ECO:0000313" key="2">
    <source>
        <dbReference type="EMBL" id="EJT68587.1"/>
    </source>
</evidence>